<evidence type="ECO:0000313" key="2">
    <source>
        <dbReference type="Proteomes" id="UP000244906"/>
    </source>
</evidence>
<dbReference type="EMBL" id="QDDL01000011">
    <property type="protein sequence ID" value="PVZ64986.1"/>
    <property type="molecule type" value="Genomic_DNA"/>
</dbReference>
<keyword evidence="2" id="KW-1185">Reference proteome</keyword>
<accession>A0A2V1GPN4</accession>
<dbReference type="InterPro" id="IPR046493">
    <property type="entry name" value="DUF6586"/>
</dbReference>
<dbReference type="Proteomes" id="UP000244906">
    <property type="component" value="Unassembled WGS sequence"/>
</dbReference>
<dbReference type="AlphaFoldDB" id="A0A2V1GPN4"/>
<sequence>MVLSAENNRGWIFLVNRFHFGYEEFMSQAVSLRSRQQLHMARMLMQMIEPAQANLQRQALEEAVVFHLYGGLQHFLQELNELYAAGASAQQLSAEHLAQALKAQGRAAPAVNELMVFSADEHSWYSLLSVKYHQISQVDTATEQMIVATSSPALTSEQLAGCLQSVDLYIQRAREGLREY</sequence>
<gene>
    <name evidence="1" type="ORF">DC094_19190</name>
</gene>
<dbReference type="Pfam" id="PF20227">
    <property type="entry name" value="DUF6586"/>
    <property type="match status" value="1"/>
</dbReference>
<proteinExistence type="predicted"/>
<comment type="caution">
    <text evidence="1">The sequence shown here is derived from an EMBL/GenBank/DDBJ whole genome shotgun (WGS) entry which is preliminary data.</text>
</comment>
<protein>
    <submittedName>
        <fullName evidence="1">Uncharacterized protein</fullName>
    </submittedName>
</protein>
<reference evidence="1 2" key="1">
    <citation type="submission" date="2018-04" db="EMBL/GenBank/DDBJ databases">
        <title>Thalassorhabdus spongiae gen. nov., sp. nov., isolated from a marine sponge in South-West Iceland.</title>
        <authorList>
            <person name="Knobloch S."/>
            <person name="Daussin A."/>
            <person name="Johannsson R."/>
            <person name="Marteinsson V.T."/>
        </authorList>
    </citation>
    <scope>NUCLEOTIDE SEQUENCE [LARGE SCALE GENOMIC DNA]</scope>
    <source>
        <strain evidence="1 2">Hp12</strain>
    </source>
</reference>
<name>A0A2V1GPN4_9GAMM</name>
<organism evidence="1 2">
    <name type="scientific">Pelagibaculum spongiae</name>
    <dbReference type="NCBI Taxonomy" id="2080658"/>
    <lineage>
        <taxon>Bacteria</taxon>
        <taxon>Pseudomonadati</taxon>
        <taxon>Pseudomonadota</taxon>
        <taxon>Gammaproteobacteria</taxon>
        <taxon>Oceanospirillales</taxon>
        <taxon>Pelagibaculum</taxon>
    </lineage>
</organism>
<evidence type="ECO:0000313" key="1">
    <source>
        <dbReference type="EMBL" id="PVZ64986.1"/>
    </source>
</evidence>